<sequence length="98" mass="10823">MLLMKSGSFANATRARTTDLAAQARPRPFLLYEFDEEELPAKVHAWGIEYRDERGTTRAFACATSGTTSGHFTSAEDALFVFGFGHDLDLAYLDQLTG</sequence>
<dbReference type="InParanoid" id="A0A263CZR1"/>
<reference evidence="1 2" key="1">
    <citation type="submission" date="2017-07" db="EMBL/GenBank/DDBJ databases">
        <title>Amycolatopsis antarcticus sp. nov., isolated from the surface of an Antarcticus brown macroalga.</title>
        <authorList>
            <person name="Wang J."/>
            <person name="Leiva S."/>
            <person name="Huang J."/>
            <person name="Huang Y."/>
        </authorList>
    </citation>
    <scope>NUCLEOTIDE SEQUENCE [LARGE SCALE GENOMIC DNA]</scope>
    <source>
        <strain evidence="1 2">AU-G6</strain>
    </source>
</reference>
<organism evidence="1 2">
    <name type="scientific">Amycolatopsis antarctica</name>
    <dbReference type="NCBI Taxonomy" id="1854586"/>
    <lineage>
        <taxon>Bacteria</taxon>
        <taxon>Bacillati</taxon>
        <taxon>Actinomycetota</taxon>
        <taxon>Actinomycetes</taxon>
        <taxon>Pseudonocardiales</taxon>
        <taxon>Pseudonocardiaceae</taxon>
        <taxon>Amycolatopsis</taxon>
    </lineage>
</organism>
<dbReference type="AlphaFoldDB" id="A0A263CZR1"/>
<dbReference type="EMBL" id="NKYE01000013">
    <property type="protein sequence ID" value="OZM71368.1"/>
    <property type="molecule type" value="Genomic_DNA"/>
</dbReference>
<protein>
    <submittedName>
        <fullName evidence="1">Uncharacterized protein</fullName>
    </submittedName>
</protein>
<comment type="caution">
    <text evidence="1">The sequence shown here is derived from an EMBL/GenBank/DDBJ whole genome shotgun (WGS) entry which is preliminary data.</text>
</comment>
<dbReference type="Proteomes" id="UP000242444">
    <property type="component" value="Unassembled WGS sequence"/>
</dbReference>
<accession>A0A263CZR1</accession>
<name>A0A263CZR1_9PSEU</name>
<proteinExistence type="predicted"/>
<evidence type="ECO:0000313" key="1">
    <source>
        <dbReference type="EMBL" id="OZM71368.1"/>
    </source>
</evidence>
<keyword evidence="2" id="KW-1185">Reference proteome</keyword>
<evidence type="ECO:0000313" key="2">
    <source>
        <dbReference type="Proteomes" id="UP000242444"/>
    </source>
</evidence>
<gene>
    <name evidence="1" type="ORF">CFN78_19575</name>
</gene>